<feature type="compositionally biased region" description="Basic residues" evidence="2">
    <location>
        <begin position="353"/>
        <end position="362"/>
    </location>
</feature>
<protein>
    <submittedName>
        <fullName evidence="5">Protein kinase domain-containing protein</fullName>
    </submittedName>
</protein>
<feature type="binding site" evidence="1">
    <location>
        <position position="75"/>
    </location>
    <ligand>
        <name>ATP</name>
        <dbReference type="ChEBI" id="CHEBI:30616"/>
    </ligand>
</feature>
<dbReference type="Proteomes" id="UP000038045">
    <property type="component" value="Unplaced"/>
</dbReference>
<feature type="compositionally biased region" description="Basic and acidic residues" evidence="2">
    <location>
        <begin position="363"/>
        <end position="376"/>
    </location>
</feature>
<dbReference type="SMART" id="SM00220">
    <property type="entry name" value="S_TKc"/>
    <property type="match status" value="1"/>
</dbReference>
<dbReference type="WBParaSite" id="PTRK_0000179800.1">
    <property type="protein sequence ID" value="PTRK_0000179800.1"/>
    <property type="gene ID" value="PTRK_0000179800"/>
</dbReference>
<dbReference type="InterPro" id="IPR050235">
    <property type="entry name" value="CK1_Ser-Thr_kinase"/>
</dbReference>
<dbReference type="Gene3D" id="1.10.510.10">
    <property type="entry name" value="Transferase(Phosphotransferase) domain 1"/>
    <property type="match status" value="1"/>
</dbReference>
<organism evidence="4 5">
    <name type="scientific">Parastrongyloides trichosuri</name>
    <name type="common">Possum-specific nematode worm</name>
    <dbReference type="NCBI Taxonomy" id="131310"/>
    <lineage>
        <taxon>Eukaryota</taxon>
        <taxon>Metazoa</taxon>
        <taxon>Ecdysozoa</taxon>
        <taxon>Nematoda</taxon>
        <taxon>Chromadorea</taxon>
        <taxon>Rhabditida</taxon>
        <taxon>Tylenchina</taxon>
        <taxon>Panagrolaimomorpha</taxon>
        <taxon>Strongyloidoidea</taxon>
        <taxon>Strongyloididae</taxon>
        <taxon>Parastrongyloides</taxon>
    </lineage>
</organism>
<evidence type="ECO:0000256" key="1">
    <source>
        <dbReference type="PROSITE-ProRule" id="PRU10141"/>
    </source>
</evidence>
<dbReference type="Pfam" id="PF00069">
    <property type="entry name" value="Pkinase"/>
    <property type="match status" value="1"/>
</dbReference>
<name>A0A0N4Z477_PARTI</name>
<reference evidence="5" key="1">
    <citation type="submission" date="2017-02" db="UniProtKB">
        <authorList>
            <consortium name="WormBaseParasite"/>
        </authorList>
    </citation>
    <scope>IDENTIFICATION</scope>
</reference>
<dbReference type="InterPro" id="IPR000719">
    <property type="entry name" value="Prot_kinase_dom"/>
</dbReference>
<feature type="compositionally biased region" description="Polar residues" evidence="2">
    <location>
        <begin position="395"/>
        <end position="420"/>
    </location>
</feature>
<dbReference type="STRING" id="131310.A0A0N4Z477"/>
<dbReference type="InterPro" id="IPR011009">
    <property type="entry name" value="Kinase-like_dom_sf"/>
</dbReference>
<keyword evidence="1" id="KW-0067">ATP-binding</keyword>
<evidence type="ECO:0000313" key="4">
    <source>
        <dbReference type="Proteomes" id="UP000038045"/>
    </source>
</evidence>
<dbReference type="GO" id="GO:0005524">
    <property type="term" value="F:ATP binding"/>
    <property type="evidence" value="ECO:0007669"/>
    <property type="project" value="UniProtKB-UniRule"/>
</dbReference>
<sequence length="524" mass="59537">MDSLNATNTVSTFLRAPTEKSIMKEALEDVKYNQLSGKKVQGFHIGKVLGEGGFGIVYRCTATTKKGTTIQAAFKAESMRHDGISVGLLFESKILQKLEESENNLNFTVFYGCGIKPHFSYLVMSLLGPNLYDICVYLPGEKFEMSTWVRVSYQMLQAIRSLHNIGYLHNDLKPANFAIGDKDSEAGSIIIYLFDFGLAREYGSKECPKGVLRTGPKTNVEYIGTITHCSPNSHKRIELGRRDDLYGWMYLMMDFFNELPWRRCETDEEIENCKLSCTLEIYCKYLPKTCAPIIKHIMSLGIYDEPKYDQLFERLRRIMRESKVRMDDYYQWELLPLETKKILNLRLEQRKVRRHIRNKSSKGRGDSKRKGSDKGSLRKGHTKKQVKEPIGDGNGSNKQIKKSTSLKGGTTPSVCKIKNNNTVSPKQNIVNSVFNSVVNNFQCMLGTKTNRKAKTMCSIDVSHKKALTQEFAALGGQNVDDKIEKKCKTIEQNAKMAMDKMNANVDLNSQKCLGDEKDKAFQKN</sequence>
<keyword evidence="4" id="KW-1185">Reference proteome</keyword>
<dbReference type="PROSITE" id="PS50011">
    <property type="entry name" value="PROTEIN_KINASE_DOM"/>
    <property type="match status" value="1"/>
</dbReference>
<dbReference type="PROSITE" id="PS00107">
    <property type="entry name" value="PROTEIN_KINASE_ATP"/>
    <property type="match status" value="1"/>
</dbReference>
<dbReference type="AlphaFoldDB" id="A0A0N4Z477"/>
<proteinExistence type="predicted"/>
<feature type="region of interest" description="Disordered" evidence="2">
    <location>
        <begin position="353"/>
        <end position="420"/>
    </location>
</feature>
<dbReference type="InterPro" id="IPR017441">
    <property type="entry name" value="Protein_kinase_ATP_BS"/>
</dbReference>
<evidence type="ECO:0000256" key="2">
    <source>
        <dbReference type="SAM" id="MobiDB-lite"/>
    </source>
</evidence>
<feature type="domain" description="Protein kinase" evidence="3">
    <location>
        <begin position="43"/>
        <end position="319"/>
    </location>
</feature>
<dbReference type="SUPFAM" id="SSF56112">
    <property type="entry name" value="Protein kinase-like (PK-like)"/>
    <property type="match status" value="1"/>
</dbReference>
<evidence type="ECO:0000313" key="5">
    <source>
        <dbReference type="WBParaSite" id="PTRK_0000179800.1"/>
    </source>
</evidence>
<accession>A0A0N4Z477</accession>
<dbReference type="GO" id="GO:0004672">
    <property type="term" value="F:protein kinase activity"/>
    <property type="evidence" value="ECO:0007669"/>
    <property type="project" value="InterPro"/>
</dbReference>
<dbReference type="PANTHER" id="PTHR11909">
    <property type="entry name" value="CASEIN KINASE-RELATED"/>
    <property type="match status" value="1"/>
</dbReference>
<keyword evidence="1" id="KW-0547">Nucleotide-binding</keyword>
<evidence type="ECO:0000259" key="3">
    <source>
        <dbReference type="PROSITE" id="PS50011"/>
    </source>
</evidence>